<evidence type="ECO:0000256" key="2">
    <source>
        <dbReference type="SAM" id="Phobius"/>
    </source>
</evidence>
<feature type="transmembrane region" description="Helical" evidence="2">
    <location>
        <begin position="21"/>
        <end position="42"/>
    </location>
</feature>
<reference evidence="3 4" key="1">
    <citation type="submission" date="2024-02" db="EMBL/GenBank/DDBJ databases">
        <title>Rhodopirellula caenicola NBRC 110016.</title>
        <authorList>
            <person name="Ichikawa N."/>
            <person name="Katano-Makiyama Y."/>
            <person name="Hidaka K."/>
        </authorList>
    </citation>
    <scope>NUCLEOTIDE SEQUENCE [LARGE SCALE GENOMIC DNA]</scope>
    <source>
        <strain evidence="3 4">NBRC 110016</strain>
    </source>
</reference>
<proteinExistence type="predicted"/>
<sequence length="155" mass="17587">MSKRTRFLVDPKVQWSIAARVAAHWAIFLMCLVSINVCVRVFANVINQPFWDAVQSAIIAQAPIVVVMFVLLPVFLRDTLVMSNRFAGPMYRLRTAMSAMARGESIKAIKFRTGDFWLSAADDFNLVLVQLNSLKDENEQLRNEIDALRNERVGV</sequence>
<organism evidence="3 4">
    <name type="scientific">Novipirellula caenicola</name>
    <dbReference type="NCBI Taxonomy" id="1536901"/>
    <lineage>
        <taxon>Bacteria</taxon>
        <taxon>Pseudomonadati</taxon>
        <taxon>Planctomycetota</taxon>
        <taxon>Planctomycetia</taxon>
        <taxon>Pirellulales</taxon>
        <taxon>Pirellulaceae</taxon>
        <taxon>Novipirellula</taxon>
    </lineage>
</organism>
<evidence type="ECO:0000256" key="1">
    <source>
        <dbReference type="SAM" id="Coils"/>
    </source>
</evidence>
<accession>A0ABP9VNE9</accession>
<evidence type="ECO:0008006" key="5">
    <source>
        <dbReference type="Google" id="ProtNLM"/>
    </source>
</evidence>
<dbReference type="EMBL" id="BAABRO010000002">
    <property type="protein sequence ID" value="GAA5505683.1"/>
    <property type="molecule type" value="Genomic_DNA"/>
</dbReference>
<dbReference type="RefSeq" id="WP_345682694.1">
    <property type="nucleotide sequence ID" value="NZ_BAABRO010000002.1"/>
</dbReference>
<evidence type="ECO:0000313" key="3">
    <source>
        <dbReference type="EMBL" id="GAA5505683.1"/>
    </source>
</evidence>
<keyword evidence="2" id="KW-0472">Membrane</keyword>
<dbReference type="Proteomes" id="UP001416858">
    <property type="component" value="Unassembled WGS sequence"/>
</dbReference>
<keyword evidence="2" id="KW-0812">Transmembrane</keyword>
<comment type="caution">
    <text evidence="3">The sequence shown here is derived from an EMBL/GenBank/DDBJ whole genome shotgun (WGS) entry which is preliminary data.</text>
</comment>
<feature type="coiled-coil region" evidence="1">
    <location>
        <begin position="124"/>
        <end position="151"/>
    </location>
</feature>
<gene>
    <name evidence="3" type="ORF">Rcae01_01129</name>
</gene>
<keyword evidence="4" id="KW-1185">Reference proteome</keyword>
<protein>
    <recommendedName>
        <fullName evidence="5">HAMP domain-containing protein</fullName>
    </recommendedName>
</protein>
<feature type="transmembrane region" description="Helical" evidence="2">
    <location>
        <begin position="54"/>
        <end position="76"/>
    </location>
</feature>
<evidence type="ECO:0000313" key="4">
    <source>
        <dbReference type="Proteomes" id="UP001416858"/>
    </source>
</evidence>
<keyword evidence="1" id="KW-0175">Coiled coil</keyword>
<keyword evidence="2" id="KW-1133">Transmembrane helix</keyword>
<name>A0ABP9VNE9_9BACT</name>